<dbReference type="AlphaFoldDB" id="F0EWK3"/>
<name>F0EWK3_9NEIS</name>
<gene>
    <name evidence="1" type="ORF">HMPREF9098_0239</name>
</gene>
<accession>F0EWK3</accession>
<dbReference type="HOGENOM" id="CLU_188383_0_0_4"/>
<evidence type="ECO:0000313" key="2">
    <source>
        <dbReference type="Proteomes" id="UP000004088"/>
    </source>
</evidence>
<reference evidence="1 2" key="1">
    <citation type="submission" date="2011-01" db="EMBL/GenBank/DDBJ databases">
        <authorList>
            <person name="Muzny D."/>
            <person name="Qin X."/>
            <person name="Deng J."/>
            <person name="Jiang H."/>
            <person name="Liu Y."/>
            <person name="Qu J."/>
            <person name="Song X.-Z."/>
            <person name="Zhang L."/>
            <person name="Thornton R."/>
            <person name="Coyle M."/>
            <person name="Francisco L."/>
            <person name="Jackson L."/>
            <person name="Javaid M."/>
            <person name="Korchina V."/>
            <person name="Kovar C."/>
            <person name="Mata R."/>
            <person name="Mathew T."/>
            <person name="Ngo R."/>
            <person name="Nguyen L."/>
            <person name="Nguyen N."/>
            <person name="Okwuonu G."/>
            <person name="Ongeri F."/>
            <person name="Pham C."/>
            <person name="Simmons D."/>
            <person name="Wilczek-Boney K."/>
            <person name="Hale W."/>
            <person name="Jakkamsetti A."/>
            <person name="Pham P."/>
            <person name="Ruth R."/>
            <person name="San Lucas F."/>
            <person name="Warren J."/>
            <person name="Zhang J."/>
            <person name="Zhao Z."/>
            <person name="Zhou C."/>
            <person name="Zhu D."/>
            <person name="Lee S."/>
            <person name="Bess C."/>
            <person name="Blankenburg K."/>
            <person name="Forbes L."/>
            <person name="Fu Q."/>
            <person name="Gubbala S."/>
            <person name="Hirani K."/>
            <person name="Jayaseelan J.C."/>
            <person name="Lara F."/>
            <person name="Munidasa M."/>
            <person name="Palculict T."/>
            <person name="Patil S."/>
            <person name="Pu L.-L."/>
            <person name="Saada N."/>
            <person name="Tang L."/>
            <person name="Weissenberger G."/>
            <person name="Zhu Y."/>
            <person name="Hemphill L."/>
            <person name="Shang Y."/>
            <person name="Youmans B."/>
            <person name="Ayvaz T."/>
            <person name="Ross M."/>
            <person name="Santibanez J."/>
            <person name="Aqrawi P."/>
            <person name="Gross S."/>
            <person name="Joshi V."/>
            <person name="Fowler G."/>
            <person name="Nazareth L."/>
            <person name="Reid J."/>
            <person name="Worley K."/>
            <person name="Petrosino J."/>
            <person name="Highlander S."/>
            <person name="Gibbs R."/>
        </authorList>
    </citation>
    <scope>NUCLEOTIDE SEQUENCE [LARGE SCALE GENOMIC DNA]</scope>
    <source>
        <strain evidence="1 2">ATCC 33394</strain>
    </source>
</reference>
<dbReference type="EMBL" id="AEWV01000006">
    <property type="protein sequence ID" value="EGC18090.1"/>
    <property type="molecule type" value="Genomic_DNA"/>
</dbReference>
<evidence type="ECO:0000313" key="1">
    <source>
        <dbReference type="EMBL" id="EGC18090.1"/>
    </source>
</evidence>
<organism evidence="1 2">
    <name type="scientific">Kingella denitrificans ATCC 33394</name>
    <dbReference type="NCBI Taxonomy" id="888741"/>
    <lineage>
        <taxon>Bacteria</taxon>
        <taxon>Pseudomonadati</taxon>
        <taxon>Pseudomonadota</taxon>
        <taxon>Betaproteobacteria</taxon>
        <taxon>Neisseriales</taxon>
        <taxon>Neisseriaceae</taxon>
        <taxon>Kingella</taxon>
    </lineage>
</organism>
<comment type="caution">
    <text evidence="1">The sequence shown here is derived from an EMBL/GenBank/DDBJ whole genome shotgun (WGS) entry which is preliminary data.</text>
</comment>
<protein>
    <submittedName>
        <fullName evidence="1">Uncharacterized protein</fullName>
    </submittedName>
</protein>
<keyword evidence="2" id="KW-1185">Reference proteome</keyword>
<dbReference type="STRING" id="888741.HMPREF9098_0239"/>
<sequence>MLRIVEYIGGSSGFYLLYLDEMGKEQTDTFHDRLEQVFNQADFEFNIKKSKWEKFAESGQGSV</sequence>
<proteinExistence type="predicted"/>
<dbReference type="Proteomes" id="UP000004088">
    <property type="component" value="Unassembled WGS sequence"/>
</dbReference>